<keyword evidence="3" id="KW-1185">Reference proteome</keyword>
<gene>
    <name evidence="2" type="ORF">H8S61_16715</name>
</gene>
<sequence>MASKNTWQIDRYQQMKPGSKSLSVALTLRGDMPFGGAERRLLRIFNEIGITHRVSVLVRACLKTELQNRLDQAACCTDNFSEIRFSAPKDKIIGTLDSLRQLMAINPDVIISFDAGPFNRVMVRWMHFLGKHVVLTIANDLYYDEAMKGTENQALRRLLQKADHIDLLYPRQERYYRKLLQGKTVLTVTPGTFTDLRLFQPGKKERLFVFIAARLEDYKNPRMVLEAAIKCAPMLRKRGYKVLICGKGWEEDALRQMIRERGVSDVVEMPGYVKPHEILPRANVLCATNLINNYPSQTIAEAAACGCFLIATEVGETYRILDDSYSVGIPPTVQALAEKMGWYMELDAETQVRYSCSARRYALSHFSIEQSKEYFQSICFKHIEHPE</sequence>
<dbReference type="PANTHER" id="PTHR12526">
    <property type="entry name" value="GLYCOSYLTRANSFERASE"/>
    <property type="match status" value="1"/>
</dbReference>
<dbReference type="Proteomes" id="UP000622448">
    <property type="component" value="Unassembled WGS sequence"/>
</dbReference>
<dbReference type="Gene3D" id="3.40.50.2000">
    <property type="entry name" value="Glycogen Phosphorylase B"/>
    <property type="match status" value="2"/>
</dbReference>
<comment type="caution">
    <text evidence="2">The sequence shown here is derived from an EMBL/GenBank/DDBJ whole genome shotgun (WGS) entry which is preliminary data.</text>
</comment>
<reference evidence="2 3" key="1">
    <citation type="submission" date="2020-08" db="EMBL/GenBank/DDBJ databases">
        <title>Genome public.</title>
        <authorList>
            <person name="Liu C."/>
            <person name="Sun Q."/>
        </authorList>
    </citation>
    <scope>NUCLEOTIDE SEQUENCE [LARGE SCALE GENOMIC DNA]</scope>
    <source>
        <strain evidence="2 3">NSJ-70</strain>
    </source>
</reference>
<accession>A0ABR7BW33</accession>
<protein>
    <submittedName>
        <fullName evidence="2">Glycosyltransferase family 4 protein</fullName>
    </submittedName>
</protein>
<name>A0ABR7BW33_9ACTN</name>
<evidence type="ECO:0000259" key="1">
    <source>
        <dbReference type="Pfam" id="PF00534"/>
    </source>
</evidence>
<proteinExistence type="predicted"/>
<feature type="domain" description="Glycosyl transferase family 1" evidence="1">
    <location>
        <begin position="203"/>
        <end position="359"/>
    </location>
</feature>
<dbReference type="Pfam" id="PF00534">
    <property type="entry name" value="Glycos_transf_1"/>
    <property type="match status" value="1"/>
</dbReference>
<dbReference type="RefSeq" id="WP_186939783.1">
    <property type="nucleotide sequence ID" value="NZ_JACOOA010000011.1"/>
</dbReference>
<dbReference type="InterPro" id="IPR001296">
    <property type="entry name" value="Glyco_trans_1"/>
</dbReference>
<dbReference type="CDD" id="cd03801">
    <property type="entry name" value="GT4_PimA-like"/>
    <property type="match status" value="1"/>
</dbReference>
<evidence type="ECO:0000313" key="2">
    <source>
        <dbReference type="EMBL" id="MBC5585828.1"/>
    </source>
</evidence>
<dbReference type="EMBL" id="JACOOA010000011">
    <property type="protein sequence ID" value="MBC5585828.1"/>
    <property type="molecule type" value="Genomic_DNA"/>
</dbReference>
<evidence type="ECO:0000313" key="3">
    <source>
        <dbReference type="Proteomes" id="UP000622448"/>
    </source>
</evidence>
<dbReference type="SUPFAM" id="SSF53756">
    <property type="entry name" value="UDP-Glycosyltransferase/glycogen phosphorylase"/>
    <property type="match status" value="1"/>
</dbReference>
<organism evidence="2 3">
    <name type="scientific">Eggerthella hominis</name>
    <dbReference type="NCBI Taxonomy" id="2763043"/>
    <lineage>
        <taxon>Bacteria</taxon>
        <taxon>Bacillati</taxon>
        <taxon>Actinomycetota</taxon>
        <taxon>Coriobacteriia</taxon>
        <taxon>Eggerthellales</taxon>
        <taxon>Eggerthellaceae</taxon>
        <taxon>Eggerthella</taxon>
    </lineage>
</organism>